<evidence type="ECO:0000313" key="1">
    <source>
        <dbReference type="EMBL" id="JAH19847.1"/>
    </source>
</evidence>
<accession>A0A0E9QTU1</accession>
<dbReference type="EMBL" id="GBXM01088730">
    <property type="protein sequence ID" value="JAH19847.1"/>
    <property type="molecule type" value="Transcribed_RNA"/>
</dbReference>
<reference evidence="1" key="2">
    <citation type="journal article" date="2015" name="Fish Shellfish Immunol.">
        <title>Early steps in the European eel (Anguilla anguilla)-Vibrio vulnificus interaction in the gills: Role of the RtxA13 toxin.</title>
        <authorList>
            <person name="Callol A."/>
            <person name="Pajuelo D."/>
            <person name="Ebbesson L."/>
            <person name="Teles M."/>
            <person name="MacKenzie S."/>
            <person name="Amaro C."/>
        </authorList>
    </citation>
    <scope>NUCLEOTIDE SEQUENCE</scope>
</reference>
<name>A0A0E9QTU1_ANGAN</name>
<organism evidence="1">
    <name type="scientific">Anguilla anguilla</name>
    <name type="common">European freshwater eel</name>
    <name type="synonym">Muraena anguilla</name>
    <dbReference type="NCBI Taxonomy" id="7936"/>
    <lineage>
        <taxon>Eukaryota</taxon>
        <taxon>Metazoa</taxon>
        <taxon>Chordata</taxon>
        <taxon>Craniata</taxon>
        <taxon>Vertebrata</taxon>
        <taxon>Euteleostomi</taxon>
        <taxon>Actinopterygii</taxon>
        <taxon>Neopterygii</taxon>
        <taxon>Teleostei</taxon>
        <taxon>Anguilliformes</taxon>
        <taxon>Anguillidae</taxon>
        <taxon>Anguilla</taxon>
    </lineage>
</organism>
<protein>
    <submittedName>
        <fullName evidence="1">Uncharacterized protein</fullName>
    </submittedName>
</protein>
<reference evidence="1" key="1">
    <citation type="submission" date="2014-11" db="EMBL/GenBank/DDBJ databases">
        <authorList>
            <person name="Amaro Gonzalez C."/>
        </authorList>
    </citation>
    <scope>NUCLEOTIDE SEQUENCE</scope>
</reference>
<sequence>MLQTTPVFLGKSDVKMNKQAELLTEMKATPSFCSKCSPLKCLH</sequence>
<proteinExistence type="predicted"/>
<dbReference type="AlphaFoldDB" id="A0A0E9QTU1"/>